<organism evidence="2 3">
    <name type="scientific">Saccharomyces cerevisiae x Saccharomyces kudriavzevii (strain VIN7)</name>
    <name type="common">Yeast</name>
    <dbReference type="NCBI Taxonomy" id="1095631"/>
    <lineage>
        <taxon>Eukaryota</taxon>
        <taxon>Fungi</taxon>
        <taxon>Dikarya</taxon>
        <taxon>Ascomycota</taxon>
        <taxon>Saccharomycotina</taxon>
        <taxon>Saccharomycetes</taxon>
        <taxon>Saccharomycetales</taxon>
        <taxon>Saccharomycetaceae</taxon>
        <taxon>Saccharomyces</taxon>
    </lineage>
</organism>
<evidence type="ECO:0000256" key="1">
    <source>
        <dbReference type="SAM" id="MobiDB-lite"/>
    </source>
</evidence>
<dbReference type="HOGENOM" id="CLU_1533441_0_0_1"/>
<dbReference type="PANTHER" id="PTHR28230">
    <property type="entry name" value="CHROMOSOME 1, WHOLE GENOME SHOTGUN SEQUENCE"/>
    <property type="match status" value="1"/>
</dbReference>
<evidence type="ECO:0000313" key="3">
    <source>
        <dbReference type="Proteomes" id="UP000009009"/>
    </source>
</evidence>
<dbReference type="PANTHER" id="PTHR28230:SF1">
    <property type="entry name" value="MITOCHONDRIAL IMPORT PROTEIN 2"/>
    <property type="match status" value="1"/>
</dbReference>
<dbReference type="Proteomes" id="UP000009009">
    <property type="component" value="Unassembled WGS sequence"/>
</dbReference>
<feature type="region of interest" description="Disordered" evidence="1">
    <location>
        <begin position="22"/>
        <end position="90"/>
    </location>
</feature>
<accession>H0GY70</accession>
<dbReference type="AlphaFoldDB" id="H0GY70"/>
<name>H0GY70_SACCK</name>
<sequence>MHQHQYKYYHVQHMCSTEINPLSSAPWKHKPSPTGTNKPKQPSKIHETAPRLNPEGPFNGRPLQAILPPQTSPQHHSISRHEQEQEQEMADIEDTSAVLQGIDTINSLEGLEEDGYLSDEDTSLSYELADAQRQWEESLLQLSKLLNWVLLPLLGKYMGRRMAKTLWSRFIEHFI</sequence>
<evidence type="ECO:0000313" key="2">
    <source>
        <dbReference type="EMBL" id="EHN01266.1"/>
    </source>
</evidence>
<dbReference type="GO" id="GO:0070096">
    <property type="term" value="P:mitochondrial outer membrane translocase complex assembly"/>
    <property type="evidence" value="ECO:0007669"/>
    <property type="project" value="InterPro"/>
</dbReference>
<dbReference type="GO" id="GO:0045040">
    <property type="term" value="P:protein insertion into mitochondrial outer membrane"/>
    <property type="evidence" value="ECO:0007669"/>
    <property type="project" value="InterPro"/>
</dbReference>
<gene>
    <name evidence="2" type="ORF">VIN7_8646</name>
</gene>
<comment type="caution">
    <text evidence="2">The sequence shown here is derived from an EMBL/GenBank/DDBJ whole genome shotgun (WGS) entry which is preliminary data.</text>
</comment>
<dbReference type="Pfam" id="PF19117">
    <property type="entry name" value="Mim2"/>
    <property type="match status" value="1"/>
</dbReference>
<reference evidence="2 3" key="1">
    <citation type="journal article" date="2012" name="FEMS Yeast Res.">
        <title>The genome sequence of the wine yeast VIN7 reveals an allotriploid hybrid genome with Saccharomyces cerevisiae and Saccharomyces kudriavzevii origins.</title>
        <authorList>
            <person name="Borneman A.R."/>
            <person name="Desany B.A."/>
            <person name="Riches D."/>
            <person name="Affourtit J.P."/>
            <person name="Forgan A.H."/>
            <person name="Pretorius I.S."/>
            <person name="Egholm M."/>
            <person name="Chambers P.J."/>
        </authorList>
    </citation>
    <scope>NUCLEOTIDE SEQUENCE [LARGE SCALE GENOMIC DNA]</scope>
    <source>
        <strain evidence="2 3">VIN7</strain>
    </source>
</reference>
<proteinExistence type="predicted"/>
<keyword evidence="3" id="KW-1185">Reference proteome</keyword>
<protein>
    <submittedName>
        <fullName evidence="2">YLR099W-A-like protein</fullName>
    </submittedName>
</protein>
<dbReference type="GO" id="GO:0005741">
    <property type="term" value="C:mitochondrial outer membrane"/>
    <property type="evidence" value="ECO:0007669"/>
    <property type="project" value="TreeGrafter"/>
</dbReference>
<dbReference type="OrthoDB" id="5555533at2759"/>
<dbReference type="InterPro" id="IPR037652">
    <property type="entry name" value="Mim2"/>
</dbReference>
<dbReference type="EMBL" id="AGVY01000301">
    <property type="protein sequence ID" value="EHN01266.1"/>
    <property type="molecule type" value="Genomic_DNA"/>
</dbReference>